<keyword evidence="2" id="KW-1133">Transmembrane helix</keyword>
<sequence length="427" mass="48135">MSKKKLFDIVEEAPENSNPFSYAAATLLSQLSPRPPAYVLSALTVALSIYVALSICCGAIILLPFFQGPESRARHNWLFKRLYLGEFTTPYFVINNGLFVAGSYLIASIMFEIFIVLNYSAIKSHSRVNMHGFIWIEMRWFPGYCAFFVQALTTLYTRASNPNTGGFGKYCIPPLIFNSILLGFPVIIGALSLFLTARKLEAAQKQAWEFEAIVAMLTKAAREWNDGRQKMTSSQQKLLEAAYSKYLRKTELKLHSIRHIGLFWSVMGIPAIVLYILGVVTLLKSINTRVRDMNQISSVENSQIAELDKFGTESFSSSKILKNNSWSNLGRSFKFLWSHYLAMALTLSYDVALGLGCYLQKEDQFKDPARQAIFFVLNLSGGFFMLIAMLALLARMIIEEKTLKKESEEKNASDHEKGFELSKATPL</sequence>
<keyword evidence="2" id="KW-0812">Transmembrane</keyword>
<feature type="region of interest" description="Disordered" evidence="1">
    <location>
        <begin position="405"/>
        <end position="427"/>
    </location>
</feature>
<evidence type="ECO:0000256" key="2">
    <source>
        <dbReference type="SAM" id="Phobius"/>
    </source>
</evidence>
<organism evidence="3 4">
    <name type="scientific">Austropuccinia psidii MF-1</name>
    <dbReference type="NCBI Taxonomy" id="1389203"/>
    <lineage>
        <taxon>Eukaryota</taxon>
        <taxon>Fungi</taxon>
        <taxon>Dikarya</taxon>
        <taxon>Basidiomycota</taxon>
        <taxon>Pucciniomycotina</taxon>
        <taxon>Pucciniomycetes</taxon>
        <taxon>Pucciniales</taxon>
        <taxon>Sphaerophragmiaceae</taxon>
        <taxon>Austropuccinia</taxon>
    </lineage>
</organism>
<reference evidence="3" key="1">
    <citation type="submission" date="2021-03" db="EMBL/GenBank/DDBJ databases">
        <title>Draft genome sequence of rust myrtle Austropuccinia psidii MF-1, a brazilian biotype.</title>
        <authorList>
            <person name="Quecine M.C."/>
            <person name="Pachon D.M.R."/>
            <person name="Bonatelli M.L."/>
            <person name="Correr F.H."/>
            <person name="Franceschini L.M."/>
            <person name="Leite T.F."/>
            <person name="Margarido G.R.A."/>
            <person name="Almeida C.A."/>
            <person name="Ferrarezi J.A."/>
            <person name="Labate C.A."/>
        </authorList>
    </citation>
    <scope>NUCLEOTIDE SEQUENCE</scope>
    <source>
        <strain evidence="3">MF-1</strain>
    </source>
</reference>
<evidence type="ECO:0000313" key="4">
    <source>
        <dbReference type="Proteomes" id="UP000765509"/>
    </source>
</evidence>
<feature type="compositionally biased region" description="Basic and acidic residues" evidence="1">
    <location>
        <begin position="405"/>
        <end position="420"/>
    </location>
</feature>
<name>A0A9Q3C8K3_9BASI</name>
<keyword evidence="2" id="KW-0472">Membrane</keyword>
<dbReference type="EMBL" id="AVOT02005097">
    <property type="protein sequence ID" value="MBW0478206.1"/>
    <property type="molecule type" value="Genomic_DNA"/>
</dbReference>
<feature type="transmembrane region" description="Helical" evidence="2">
    <location>
        <begin position="262"/>
        <end position="283"/>
    </location>
</feature>
<feature type="transmembrane region" description="Helical" evidence="2">
    <location>
        <begin position="37"/>
        <end position="66"/>
    </location>
</feature>
<feature type="transmembrane region" description="Helical" evidence="2">
    <location>
        <begin position="176"/>
        <end position="197"/>
    </location>
</feature>
<evidence type="ECO:0000256" key="1">
    <source>
        <dbReference type="SAM" id="MobiDB-lite"/>
    </source>
</evidence>
<feature type="transmembrane region" description="Helical" evidence="2">
    <location>
        <begin position="100"/>
        <end position="119"/>
    </location>
</feature>
<evidence type="ECO:0000313" key="3">
    <source>
        <dbReference type="EMBL" id="MBW0478206.1"/>
    </source>
</evidence>
<accession>A0A9Q3C8K3</accession>
<feature type="transmembrane region" description="Helical" evidence="2">
    <location>
        <begin position="337"/>
        <end position="360"/>
    </location>
</feature>
<protein>
    <submittedName>
        <fullName evidence="3">Uncharacterized protein</fullName>
    </submittedName>
</protein>
<comment type="caution">
    <text evidence="3">The sequence shown here is derived from an EMBL/GenBank/DDBJ whole genome shotgun (WGS) entry which is preliminary data.</text>
</comment>
<gene>
    <name evidence="3" type="ORF">O181_017921</name>
</gene>
<keyword evidence="4" id="KW-1185">Reference proteome</keyword>
<proteinExistence type="predicted"/>
<dbReference type="AlphaFoldDB" id="A0A9Q3C8K3"/>
<dbReference type="Proteomes" id="UP000765509">
    <property type="component" value="Unassembled WGS sequence"/>
</dbReference>
<feature type="transmembrane region" description="Helical" evidence="2">
    <location>
        <begin position="372"/>
        <end position="398"/>
    </location>
</feature>
<dbReference type="OrthoDB" id="2506642at2759"/>
<feature type="transmembrane region" description="Helical" evidence="2">
    <location>
        <begin position="140"/>
        <end position="156"/>
    </location>
</feature>